<proteinExistence type="predicted"/>
<accession>A0A0S8JE04</accession>
<dbReference type="EMBL" id="LJVA01000136">
    <property type="protein sequence ID" value="KPL06731.1"/>
    <property type="molecule type" value="Genomic_DNA"/>
</dbReference>
<dbReference type="PROSITE" id="PS51257">
    <property type="entry name" value="PROKAR_LIPOPROTEIN"/>
    <property type="match status" value="1"/>
</dbReference>
<evidence type="ECO:0008006" key="3">
    <source>
        <dbReference type="Google" id="ProtNLM"/>
    </source>
</evidence>
<comment type="caution">
    <text evidence="1">The sequence shown here is derived from an EMBL/GenBank/DDBJ whole genome shotgun (WGS) entry which is preliminary data.</text>
</comment>
<evidence type="ECO:0000313" key="1">
    <source>
        <dbReference type="EMBL" id="KPL06731.1"/>
    </source>
</evidence>
<name>A0A0S8JE04_UNCT6</name>
<dbReference type="AlphaFoldDB" id="A0A0S8JE04"/>
<dbReference type="Proteomes" id="UP000051035">
    <property type="component" value="Unassembled WGS sequence"/>
</dbReference>
<evidence type="ECO:0000313" key="2">
    <source>
        <dbReference type="Proteomes" id="UP000051035"/>
    </source>
</evidence>
<sequence>MVRGRMKRIEIDIVLILSPLILVACLLCLPSCSRTDENGEQMKLDHAVFGFYPGETKKELFQRARGTATWEKLPGSKRDYRGELWKFSGPLDGSAGIDHVRLAFLDGRLLEIIVYFTETSASKLEVLKRDLESQYQTQAVAPDGTEETTYKTYRLSGPGISITLRRITKLTETELYIQYLHDELHRRLIARKKEERSR</sequence>
<protein>
    <recommendedName>
        <fullName evidence="3">Lipoprotein</fullName>
    </recommendedName>
</protein>
<gene>
    <name evidence="1" type="ORF">AMJ71_09450</name>
</gene>
<organism evidence="1 2">
    <name type="scientific">candidate division TA06 bacterium SM1_40</name>
    <dbReference type="NCBI Taxonomy" id="1703773"/>
    <lineage>
        <taxon>Bacteria</taxon>
        <taxon>Bacteria division TA06</taxon>
    </lineage>
</organism>
<reference evidence="1 2" key="1">
    <citation type="journal article" date="2015" name="Microbiome">
        <title>Genomic resolution of linkages in carbon, nitrogen, and sulfur cycling among widespread estuary sediment bacteria.</title>
        <authorList>
            <person name="Baker B.J."/>
            <person name="Lazar C.S."/>
            <person name="Teske A.P."/>
            <person name="Dick G.J."/>
        </authorList>
    </citation>
    <scope>NUCLEOTIDE SEQUENCE [LARGE SCALE GENOMIC DNA]</scope>
    <source>
        <strain evidence="1">SM1_40</strain>
    </source>
</reference>